<organism evidence="5">
    <name type="scientific">freshwater metagenome</name>
    <dbReference type="NCBI Taxonomy" id="449393"/>
    <lineage>
        <taxon>unclassified sequences</taxon>
        <taxon>metagenomes</taxon>
        <taxon>ecological metagenomes</taxon>
    </lineage>
</organism>
<dbReference type="EMBL" id="CAEZYR010000108">
    <property type="protein sequence ID" value="CAB4761124.1"/>
    <property type="molecule type" value="Genomic_DNA"/>
</dbReference>
<feature type="domain" description="Carbohydrate kinase PfkB" evidence="4">
    <location>
        <begin position="55"/>
        <end position="316"/>
    </location>
</feature>
<dbReference type="EMBL" id="CAFBMH010000012">
    <property type="protein sequence ID" value="CAB4895232.1"/>
    <property type="molecule type" value="Genomic_DNA"/>
</dbReference>
<dbReference type="Gene3D" id="3.40.1190.20">
    <property type="match status" value="1"/>
</dbReference>
<evidence type="ECO:0000256" key="3">
    <source>
        <dbReference type="ARBA" id="ARBA00022777"/>
    </source>
</evidence>
<reference evidence="5" key="1">
    <citation type="submission" date="2020-05" db="EMBL/GenBank/DDBJ databases">
        <authorList>
            <person name="Chiriac C."/>
            <person name="Salcher M."/>
            <person name="Ghai R."/>
            <person name="Kavagutti S V."/>
        </authorList>
    </citation>
    <scope>NUCLEOTIDE SEQUENCE</scope>
</reference>
<dbReference type="EMBL" id="CAFBOS010000004">
    <property type="protein sequence ID" value="CAB4977113.1"/>
    <property type="molecule type" value="Genomic_DNA"/>
</dbReference>
<evidence type="ECO:0000313" key="5">
    <source>
        <dbReference type="EMBL" id="CAB4761124.1"/>
    </source>
</evidence>
<comment type="similarity">
    <text evidence="1">Belongs to the carbohydrate kinase PfkB family.</text>
</comment>
<name>A0A6J6UPD5_9ZZZZ</name>
<keyword evidence="2" id="KW-0808">Transferase</keyword>
<protein>
    <submittedName>
        <fullName evidence="5">Unannotated protein</fullName>
    </submittedName>
</protein>
<evidence type="ECO:0000256" key="1">
    <source>
        <dbReference type="ARBA" id="ARBA00010688"/>
    </source>
</evidence>
<dbReference type="AlphaFoldDB" id="A0A6J6UPD5"/>
<evidence type="ECO:0000313" key="7">
    <source>
        <dbReference type="EMBL" id="CAB4977113.1"/>
    </source>
</evidence>
<dbReference type="InterPro" id="IPR002173">
    <property type="entry name" value="Carboh/pur_kinase_PfkB_CS"/>
</dbReference>
<evidence type="ECO:0000256" key="2">
    <source>
        <dbReference type="ARBA" id="ARBA00022679"/>
    </source>
</evidence>
<dbReference type="PROSITE" id="PS00584">
    <property type="entry name" value="PFKB_KINASES_2"/>
    <property type="match status" value="1"/>
</dbReference>
<sequence>MAEFDVVGVGNAIVDVISIVDEAFIVENHLAKGSMSLIDAERATQLYASMPSGIESSGGSAANTMAGVASFGGRAAYIGKVRDDQLGEVFRHDIRSTGVSYDVPYATDGPPTARCLIQVTPDADRTLNTFLGISSLLSPDDIDPALVASAKLVYCEGYLWDIEIAKQAIRKAMDIGRASGAKTALTLSDSFCVERHRDEWLELIGSRVDIIFANETEICALYECDWDTAADKIAGQVEIACLTRHSSGSVIVTADERFAIGPEPCEQLVDTTGAGDLYAAGFLHGYARGLDLATCGRLGSLAAAEIIGHVGARPAIPLSTLR</sequence>
<dbReference type="SUPFAM" id="SSF53613">
    <property type="entry name" value="Ribokinase-like"/>
    <property type="match status" value="1"/>
</dbReference>
<dbReference type="InterPro" id="IPR029056">
    <property type="entry name" value="Ribokinase-like"/>
</dbReference>
<dbReference type="InterPro" id="IPR011611">
    <property type="entry name" value="PfkB_dom"/>
</dbReference>
<dbReference type="Gene3D" id="3.30.1110.10">
    <property type="match status" value="1"/>
</dbReference>
<evidence type="ECO:0000259" key="4">
    <source>
        <dbReference type="Pfam" id="PF00294"/>
    </source>
</evidence>
<proteinExistence type="inferred from homology"/>
<dbReference type="GO" id="GO:0016301">
    <property type="term" value="F:kinase activity"/>
    <property type="evidence" value="ECO:0007669"/>
    <property type="project" value="UniProtKB-KW"/>
</dbReference>
<evidence type="ECO:0000313" key="6">
    <source>
        <dbReference type="EMBL" id="CAB4895232.1"/>
    </source>
</evidence>
<dbReference type="PANTHER" id="PTHR43320">
    <property type="entry name" value="SUGAR KINASE"/>
    <property type="match status" value="1"/>
</dbReference>
<gene>
    <name evidence="5" type="ORF">UFOPK2754_02422</name>
    <name evidence="6" type="ORF">UFOPK3543_00540</name>
    <name evidence="7" type="ORF">UFOPK3967_00120</name>
</gene>
<keyword evidence="3" id="KW-0418">Kinase</keyword>
<dbReference type="CDD" id="cd01168">
    <property type="entry name" value="adenosine_kinase"/>
    <property type="match status" value="1"/>
</dbReference>
<dbReference type="InterPro" id="IPR052700">
    <property type="entry name" value="Carb_kinase_PfkB-like"/>
</dbReference>
<accession>A0A6J6UPD5</accession>
<dbReference type="PANTHER" id="PTHR43320:SF3">
    <property type="entry name" value="CARBOHYDRATE KINASE PFKB DOMAIN-CONTAINING PROTEIN"/>
    <property type="match status" value="1"/>
</dbReference>
<dbReference type="Pfam" id="PF00294">
    <property type="entry name" value="PfkB"/>
    <property type="match status" value="1"/>
</dbReference>